<feature type="compositionally biased region" description="Basic and acidic residues" evidence="1">
    <location>
        <begin position="1"/>
        <end position="12"/>
    </location>
</feature>
<feature type="region of interest" description="Disordered" evidence="1">
    <location>
        <begin position="146"/>
        <end position="171"/>
    </location>
</feature>
<organism evidence="2 3">
    <name type="scientific">Streptosporangium album</name>
    <dbReference type="NCBI Taxonomy" id="47479"/>
    <lineage>
        <taxon>Bacteria</taxon>
        <taxon>Bacillati</taxon>
        <taxon>Actinomycetota</taxon>
        <taxon>Actinomycetes</taxon>
        <taxon>Streptosporangiales</taxon>
        <taxon>Streptosporangiaceae</taxon>
        <taxon>Streptosporangium</taxon>
    </lineage>
</organism>
<feature type="compositionally biased region" description="Pro residues" evidence="1">
    <location>
        <begin position="44"/>
        <end position="85"/>
    </location>
</feature>
<evidence type="ECO:0000256" key="1">
    <source>
        <dbReference type="SAM" id="MobiDB-lite"/>
    </source>
</evidence>
<feature type="compositionally biased region" description="Low complexity" evidence="1">
    <location>
        <begin position="146"/>
        <end position="157"/>
    </location>
</feature>
<gene>
    <name evidence="2" type="ORF">FHR32_003612</name>
</gene>
<keyword evidence="3" id="KW-1185">Reference proteome</keyword>
<feature type="compositionally biased region" description="Low complexity" evidence="1">
    <location>
        <begin position="90"/>
        <end position="99"/>
    </location>
</feature>
<protein>
    <submittedName>
        <fullName evidence="2">Uncharacterized protein</fullName>
    </submittedName>
</protein>
<dbReference type="AlphaFoldDB" id="A0A7W7RWP2"/>
<reference evidence="2 3" key="1">
    <citation type="submission" date="2020-08" db="EMBL/GenBank/DDBJ databases">
        <title>Sequencing the genomes of 1000 actinobacteria strains.</title>
        <authorList>
            <person name="Klenk H.-P."/>
        </authorList>
    </citation>
    <scope>NUCLEOTIDE SEQUENCE [LARGE SCALE GENOMIC DNA]</scope>
    <source>
        <strain evidence="2 3">DSM 43023</strain>
    </source>
</reference>
<evidence type="ECO:0000313" key="3">
    <source>
        <dbReference type="Proteomes" id="UP000534286"/>
    </source>
</evidence>
<dbReference type="Proteomes" id="UP000534286">
    <property type="component" value="Unassembled WGS sequence"/>
</dbReference>
<sequence>MTGTQHPEDEGAGRSWFTPQENQPPAASEPPYQGATWPASGEAWPPPPAPPQTHPAPPPAPPQTHPAPPAGQPGPEPASAPPPLRRPGRRAAPAPTGAPWLSGAPRTFSDQQVWPPSGPAHEQPEVSTQPFPAVQAPSLPRAMFAAPAAAAGPAAPQERPPPTAAGPAPRGRTALRAAAAVLALAAAIAVPTWDGYTTYRGARPPDQIHSHAVGETVPFRHVSWKIDVEQVDGMPGSRPPAADQQWLRIRATRISLDPEGVIRRNDPEFEVKDSGGQSWKAESLDNDLPAEAKDHQINTPYHYNVISLVPRALAARLEVCVRPSPARMIENESVEDMFKRAAKEKELSDNVLCFRR</sequence>
<dbReference type="RefSeq" id="WP_184755317.1">
    <property type="nucleotide sequence ID" value="NZ_BAABEK010000031.1"/>
</dbReference>
<dbReference type="EMBL" id="JACHJU010000001">
    <property type="protein sequence ID" value="MBB4939307.1"/>
    <property type="molecule type" value="Genomic_DNA"/>
</dbReference>
<proteinExistence type="predicted"/>
<name>A0A7W7RWP2_9ACTN</name>
<feature type="region of interest" description="Disordered" evidence="1">
    <location>
        <begin position="1"/>
        <end position="133"/>
    </location>
</feature>
<evidence type="ECO:0000313" key="2">
    <source>
        <dbReference type="EMBL" id="MBB4939307.1"/>
    </source>
</evidence>
<accession>A0A7W7RWP2</accession>
<comment type="caution">
    <text evidence="2">The sequence shown here is derived from an EMBL/GenBank/DDBJ whole genome shotgun (WGS) entry which is preliminary data.</text>
</comment>